<feature type="non-terminal residue" evidence="3">
    <location>
        <position position="1"/>
    </location>
</feature>
<dbReference type="VEuPathDB" id="PlasmoDB:PVP01_0009370"/>
<dbReference type="AlphaFoldDB" id="A0A565A6K1"/>
<dbReference type="OrthoDB" id="10310635at2759"/>
<keyword evidence="2" id="KW-1133">Transmembrane helix</keyword>
<feature type="compositionally biased region" description="Basic and acidic residues" evidence="1">
    <location>
        <begin position="244"/>
        <end position="256"/>
    </location>
</feature>
<evidence type="ECO:0000313" key="3">
    <source>
        <dbReference type="EMBL" id="VVA00224.1"/>
    </source>
</evidence>
<feature type="transmembrane region" description="Helical" evidence="2">
    <location>
        <begin position="207"/>
        <end position="226"/>
    </location>
</feature>
<gene>
    <name evidence="3" type="ORF">PVP01_0009370</name>
</gene>
<evidence type="ECO:0000256" key="1">
    <source>
        <dbReference type="SAM" id="MobiDB-lite"/>
    </source>
</evidence>
<dbReference type="EMBL" id="FLZR02000051">
    <property type="protein sequence ID" value="VVA00224.1"/>
    <property type="molecule type" value="Genomic_DNA"/>
</dbReference>
<accession>A0A565A6K1</accession>
<sequence length="277" mass="32477">PLRPVSCAAHITCISLHIVGQSTCGNLRSECSSKRLEKRKAWEVIDKLWNTLEDSSFSCDRKHYNKSFAEMEKCVDFMVYCVNRDELQKHCENPEDNLLKGMYCSNFNKFTNKYYADFKSKIECLKDSKKDIHYNWRFSDTCTLHNMAKTFPKYDKESKNIVDDETRLPIKKCESHEEMKTINCYMINGVPVTLEELPTIDVIPLKYGIYAGSSFIGFISLGLYIYKKTRHPLLIRTNSSREKKINKNTDKQLSHEQKKKSNSKYKDYKFSYNPIQN</sequence>
<name>A0A565A6K1_PLAVI</name>
<dbReference type="Proteomes" id="UP000220605">
    <property type="component" value="Unassembled WGS sequence"/>
</dbReference>
<reference evidence="3" key="1">
    <citation type="submission" date="2016-07" db="EMBL/GenBank/DDBJ databases">
        <authorList>
            <consortium name="Pathogen Informatics"/>
        </authorList>
    </citation>
    <scope>NUCLEOTIDE SEQUENCE</scope>
</reference>
<organism evidence="3">
    <name type="scientific">Plasmodium vivax</name>
    <name type="common">malaria parasite P. vivax</name>
    <dbReference type="NCBI Taxonomy" id="5855"/>
    <lineage>
        <taxon>Eukaryota</taxon>
        <taxon>Sar</taxon>
        <taxon>Alveolata</taxon>
        <taxon>Apicomplexa</taxon>
        <taxon>Aconoidasida</taxon>
        <taxon>Haemosporida</taxon>
        <taxon>Plasmodiidae</taxon>
        <taxon>Plasmodium</taxon>
        <taxon>Plasmodium (Plasmodium)</taxon>
    </lineage>
</organism>
<protein>
    <submittedName>
        <fullName evidence="3">VIR protein</fullName>
    </submittedName>
</protein>
<dbReference type="VEuPathDB" id="PlasmoDB:PVPAM_000022100"/>
<keyword evidence="2" id="KW-0472">Membrane</keyword>
<proteinExistence type="predicted"/>
<evidence type="ECO:0000256" key="2">
    <source>
        <dbReference type="SAM" id="Phobius"/>
    </source>
</evidence>
<keyword evidence="2" id="KW-0812">Transmembrane</keyword>
<feature type="region of interest" description="Disordered" evidence="1">
    <location>
        <begin position="244"/>
        <end position="266"/>
    </location>
</feature>